<evidence type="ECO:0000256" key="1">
    <source>
        <dbReference type="SAM" id="Phobius"/>
    </source>
</evidence>
<dbReference type="EMBL" id="BK059105">
    <property type="protein sequence ID" value="DAE30904.1"/>
    <property type="molecule type" value="Genomic_DNA"/>
</dbReference>
<protein>
    <submittedName>
        <fullName evidence="2">Uncharacterized protein</fullName>
    </submittedName>
</protein>
<name>A0A8S5RHP3_9VIRU</name>
<feature type="transmembrane region" description="Helical" evidence="1">
    <location>
        <begin position="25"/>
        <end position="42"/>
    </location>
</feature>
<sequence>MFNLLFCSFWVELRSFLYYWRYNQFLSFFFNFGFFFYLRYFFRSCLR</sequence>
<accession>A0A8S5RHP3</accession>
<keyword evidence="1" id="KW-0472">Membrane</keyword>
<proteinExistence type="predicted"/>
<organism evidence="2">
    <name type="scientific">virus sp. ctML55</name>
    <dbReference type="NCBI Taxonomy" id="2827627"/>
    <lineage>
        <taxon>Viruses</taxon>
    </lineage>
</organism>
<evidence type="ECO:0000313" key="2">
    <source>
        <dbReference type="EMBL" id="DAE30904.1"/>
    </source>
</evidence>
<keyword evidence="1" id="KW-1133">Transmembrane helix</keyword>
<keyword evidence="1" id="KW-0812">Transmembrane</keyword>
<reference evidence="2" key="1">
    <citation type="journal article" date="2021" name="Proc. Natl. Acad. Sci. U.S.A.">
        <title>A Catalog of Tens of Thousands of Viruses from Human Metagenomes Reveals Hidden Associations with Chronic Diseases.</title>
        <authorList>
            <person name="Tisza M.J."/>
            <person name="Buck C.B."/>
        </authorList>
    </citation>
    <scope>NUCLEOTIDE SEQUENCE</scope>
    <source>
        <strain evidence="2">CtML55</strain>
    </source>
</reference>